<accession>A0A4C1WXR0</accession>
<dbReference type="EMBL" id="BGZK01000675">
    <property type="protein sequence ID" value="GBP55683.1"/>
    <property type="molecule type" value="Genomic_DNA"/>
</dbReference>
<feature type="domain" description="Reverse transcriptase" evidence="2">
    <location>
        <begin position="203"/>
        <end position="420"/>
    </location>
</feature>
<feature type="compositionally biased region" description="Polar residues" evidence="1">
    <location>
        <begin position="82"/>
        <end position="101"/>
    </location>
</feature>
<keyword evidence="4" id="KW-1185">Reference proteome</keyword>
<dbReference type="CDD" id="cd01650">
    <property type="entry name" value="RT_nLTR_like"/>
    <property type="match status" value="1"/>
</dbReference>
<dbReference type="OrthoDB" id="10056483at2759"/>
<reference evidence="3 4" key="1">
    <citation type="journal article" date="2019" name="Commun. Biol.">
        <title>The bagworm genome reveals a unique fibroin gene that provides high tensile strength.</title>
        <authorList>
            <person name="Kono N."/>
            <person name="Nakamura H."/>
            <person name="Ohtoshi R."/>
            <person name="Tomita M."/>
            <person name="Numata K."/>
            <person name="Arakawa K."/>
        </authorList>
    </citation>
    <scope>NUCLEOTIDE SEQUENCE [LARGE SCALE GENOMIC DNA]</scope>
</reference>
<keyword evidence="3" id="KW-0695">RNA-directed DNA polymerase</keyword>
<dbReference type="GO" id="GO:0003964">
    <property type="term" value="F:RNA-directed DNA polymerase activity"/>
    <property type="evidence" value="ECO:0007669"/>
    <property type="project" value="UniProtKB-KW"/>
</dbReference>
<name>A0A4C1WXR0_EUMVA</name>
<gene>
    <name evidence="3" type="primary">pol</name>
    <name evidence="3" type="ORF">EVAR_18974_1</name>
</gene>
<evidence type="ECO:0000313" key="4">
    <source>
        <dbReference type="Proteomes" id="UP000299102"/>
    </source>
</evidence>
<comment type="caution">
    <text evidence="3">The sequence shown here is derived from an EMBL/GenBank/DDBJ whole genome shotgun (WGS) entry which is preliminary data.</text>
</comment>
<dbReference type="Pfam" id="PF00078">
    <property type="entry name" value="RVT_1"/>
    <property type="match status" value="1"/>
</dbReference>
<dbReference type="STRING" id="151549.A0A4C1WXR0"/>
<keyword evidence="3" id="KW-0548">Nucleotidyltransferase</keyword>
<evidence type="ECO:0000259" key="2">
    <source>
        <dbReference type="PROSITE" id="PS50878"/>
    </source>
</evidence>
<dbReference type="PANTHER" id="PTHR19446">
    <property type="entry name" value="REVERSE TRANSCRIPTASES"/>
    <property type="match status" value="1"/>
</dbReference>
<dbReference type="SUPFAM" id="SSF56672">
    <property type="entry name" value="DNA/RNA polymerases"/>
    <property type="match status" value="1"/>
</dbReference>
<dbReference type="InterPro" id="IPR000477">
    <property type="entry name" value="RT_dom"/>
</dbReference>
<feature type="region of interest" description="Disordered" evidence="1">
    <location>
        <begin position="56"/>
        <end position="103"/>
    </location>
</feature>
<keyword evidence="3" id="KW-0808">Transferase</keyword>
<evidence type="ECO:0000313" key="3">
    <source>
        <dbReference type="EMBL" id="GBP55683.1"/>
    </source>
</evidence>
<dbReference type="AlphaFoldDB" id="A0A4C1WXR0"/>
<dbReference type="Proteomes" id="UP000299102">
    <property type="component" value="Unassembled WGS sequence"/>
</dbReference>
<evidence type="ECO:0000256" key="1">
    <source>
        <dbReference type="SAM" id="MobiDB-lite"/>
    </source>
</evidence>
<protein>
    <submittedName>
        <fullName evidence="3">RNA-directed DNA polymerase from mobile element jockey</fullName>
    </submittedName>
</protein>
<sequence>MILPEDLTDGQTDYVINLQRHLRYLACHRSKECRYIMKGLPEQLGSAFRSLDVHSETSAKWPAPNTAGATDLDASTADGSPACNTSRPGPNHSAATSTTPQPRRAPADIRVVYWNAGGIAVTPEVASHHAQVVRQVQEFLMAPMPPLPGDYFVSLAETVKMIARLPKRKAPGSDRYYNTASALRTSSPWPRRAMVTMTRLFNGIIRTGHFPEKWKMGRVIAIPKAGTNPRLTTRQRPIMMLSYIAKLFERIALQRLHRHLTPSREQFGFRSGHSTTLQLTRALHHNAAEHNRGHRTVAAFLDIEKAFDGVWHPGLLYKMLRNTQIPPALVRTVASFLEGRSFFVAVEDATSDPRPIHAADWEKDIVLALYADDNAYLSSSHRADLAVAKLQRVLDLLPDWLDKWRVAVNITKTAARLTGQ</sequence>
<proteinExistence type="predicted"/>
<dbReference type="InterPro" id="IPR043502">
    <property type="entry name" value="DNA/RNA_pol_sf"/>
</dbReference>
<organism evidence="3 4">
    <name type="scientific">Eumeta variegata</name>
    <name type="common">Bagworm moth</name>
    <name type="synonym">Eumeta japonica</name>
    <dbReference type="NCBI Taxonomy" id="151549"/>
    <lineage>
        <taxon>Eukaryota</taxon>
        <taxon>Metazoa</taxon>
        <taxon>Ecdysozoa</taxon>
        <taxon>Arthropoda</taxon>
        <taxon>Hexapoda</taxon>
        <taxon>Insecta</taxon>
        <taxon>Pterygota</taxon>
        <taxon>Neoptera</taxon>
        <taxon>Endopterygota</taxon>
        <taxon>Lepidoptera</taxon>
        <taxon>Glossata</taxon>
        <taxon>Ditrysia</taxon>
        <taxon>Tineoidea</taxon>
        <taxon>Psychidae</taxon>
        <taxon>Oiketicinae</taxon>
        <taxon>Eumeta</taxon>
    </lineage>
</organism>
<dbReference type="PROSITE" id="PS50878">
    <property type="entry name" value="RT_POL"/>
    <property type="match status" value="1"/>
</dbReference>